<organism evidence="2">
    <name type="scientific">Geobacillus sp. (strain WCH70)</name>
    <dbReference type="NCBI Taxonomy" id="471223"/>
    <lineage>
        <taxon>Bacteria</taxon>
        <taxon>Bacillati</taxon>
        <taxon>Bacillota</taxon>
        <taxon>Bacilli</taxon>
        <taxon>Bacillales</taxon>
        <taxon>Anoxybacillaceae</taxon>
        <taxon>Geobacillus</taxon>
    </lineage>
</organism>
<protein>
    <recommendedName>
        <fullName evidence="3">TIGR04086 family membrane protein</fullName>
    </recommendedName>
</protein>
<feature type="transmembrane region" description="Helical" evidence="1">
    <location>
        <begin position="80"/>
        <end position="100"/>
    </location>
</feature>
<keyword evidence="1" id="KW-0472">Membrane</keyword>
<dbReference type="STRING" id="471223.GWCH70_2516"/>
<dbReference type="EMBL" id="CP001638">
    <property type="protein sequence ID" value="ACS25211.1"/>
    <property type="molecule type" value="Genomic_DNA"/>
</dbReference>
<dbReference type="AlphaFoldDB" id="C5D5E3"/>
<feature type="transmembrane region" description="Helical" evidence="1">
    <location>
        <begin position="20"/>
        <end position="42"/>
    </location>
</feature>
<evidence type="ECO:0008006" key="3">
    <source>
        <dbReference type="Google" id="ProtNLM"/>
    </source>
</evidence>
<dbReference type="InterPro" id="IPR023804">
    <property type="entry name" value="DUF3792_TM"/>
</dbReference>
<dbReference type="NCBIfam" id="TIGR04086">
    <property type="entry name" value="TIGR04086_membr"/>
    <property type="match status" value="1"/>
</dbReference>
<keyword evidence="1" id="KW-0812">Transmembrane</keyword>
<feature type="transmembrane region" description="Helical" evidence="1">
    <location>
        <begin position="54"/>
        <end position="73"/>
    </location>
</feature>
<feature type="transmembrane region" description="Helical" evidence="1">
    <location>
        <begin position="112"/>
        <end position="133"/>
    </location>
</feature>
<dbReference type="eggNOG" id="ENOG5033314">
    <property type="taxonomic scope" value="Bacteria"/>
</dbReference>
<reference evidence="2" key="1">
    <citation type="submission" date="2009-06" db="EMBL/GenBank/DDBJ databases">
        <title>Complete sequence of chromosome of Geopacillus sp. WCH70.</title>
        <authorList>
            <consortium name="US DOE Joint Genome Institute"/>
            <person name="Lucas S."/>
            <person name="Copeland A."/>
            <person name="Lapidus A."/>
            <person name="Glavina del Rio T."/>
            <person name="Dalin E."/>
            <person name="Tice H."/>
            <person name="Bruce D."/>
            <person name="Goodwin L."/>
            <person name="Pitluck S."/>
            <person name="Chertkov O."/>
            <person name="Brettin T."/>
            <person name="Detter J.C."/>
            <person name="Han C."/>
            <person name="Larimer F."/>
            <person name="Land M."/>
            <person name="Hauser L."/>
            <person name="Kyrpides N."/>
            <person name="Mikhailova N."/>
            <person name="Brumm P."/>
            <person name="Mead D.A."/>
            <person name="Richardson P."/>
        </authorList>
    </citation>
    <scope>NUCLEOTIDE SEQUENCE [LARGE SCALE GENOMIC DNA]</scope>
    <source>
        <strain evidence="2">WCH70</strain>
    </source>
</reference>
<accession>C5D5E3</accession>
<evidence type="ECO:0000256" key="1">
    <source>
        <dbReference type="SAM" id="Phobius"/>
    </source>
</evidence>
<dbReference type="HOGENOM" id="CLU_149197_3_1_9"/>
<dbReference type="KEGG" id="gwc:GWCH70_2516"/>
<evidence type="ECO:0000313" key="2">
    <source>
        <dbReference type="EMBL" id="ACS25211.1"/>
    </source>
</evidence>
<dbReference type="Pfam" id="PF12670">
    <property type="entry name" value="DUF3792"/>
    <property type="match status" value="1"/>
</dbReference>
<sequence length="136" mass="14753">MKLIYQATGGNEMTKWGTAIVYGVVTIFLLAALISFFLSLILKWTNVQEPSLTWIIFAGSLLSMFIGGVVAGGKGKERGWLIGGGTSLLFTFIVLVFQFLGLEKAFTIEQWLYHLIFFVAAALGGIVGVNLAASRN</sequence>
<proteinExistence type="predicted"/>
<name>C5D5E3_GEOSW</name>
<gene>
    <name evidence="2" type="ordered locus">GWCH70_2516</name>
</gene>
<keyword evidence="1" id="KW-1133">Transmembrane helix</keyword>